<evidence type="ECO:0000313" key="4">
    <source>
        <dbReference type="EMBL" id="EKC64699.1"/>
    </source>
</evidence>
<dbReference type="Gene3D" id="1.10.3120.10">
    <property type="entry name" value="Trigger factor, C-terminal domain"/>
    <property type="match status" value="1"/>
</dbReference>
<dbReference type="GO" id="GO:0003755">
    <property type="term" value="F:peptidyl-prolyl cis-trans isomerase activity"/>
    <property type="evidence" value="ECO:0007669"/>
    <property type="project" value="UniProtKB-KW"/>
</dbReference>
<keyword evidence="1" id="KW-0697">Rotamase</keyword>
<accession>K1TB60</accession>
<dbReference type="GO" id="GO:0015031">
    <property type="term" value="P:protein transport"/>
    <property type="evidence" value="ECO:0007669"/>
    <property type="project" value="InterPro"/>
</dbReference>
<dbReference type="AlphaFoldDB" id="K1TB60"/>
<reference evidence="4" key="1">
    <citation type="journal article" date="2013" name="Environ. Microbiol.">
        <title>Microbiota from the distal guts of lean and obese adolescents exhibit partial functional redundancy besides clear differences in community structure.</title>
        <authorList>
            <person name="Ferrer M."/>
            <person name="Ruiz A."/>
            <person name="Lanza F."/>
            <person name="Haange S.B."/>
            <person name="Oberbach A."/>
            <person name="Till H."/>
            <person name="Bargiela R."/>
            <person name="Campoy C."/>
            <person name="Segura M.T."/>
            <person name="Richter M."/>
            <person name="von Bergen M."/>
            <person name="Seifert J."/>
            <person name="Suarez A."/>
        </authorList>
    </citation>
    <scope>NUCLEOTIDE SEQUENCE</scope>
</reference>
<dbReference type="InterPro" id="IPR027304">
    <property type="entry name" value="Trigger_fact/SurA_dom_sf"/>
</dbReference>
<evidence type="ECO:0000259" key="3">
    <source>
        <dbReference type="Pfam" id="PF05698"/>
    </source>
</evidence>
<dbReference type="InterPro" id="IPR037041">
    <property type="entry name" value="Trigger_fac_C_sf"/>
</dbReference>
<dbReference type="SUPFAM" id="SSF109998">
    <property type="entry name" value="Triger factor/SurA peptide-binding domain-like"/>
    <property type="match status" value="1"/>
</dbReference>
<evidence type="ECO:0000256" key="1">
    <source>
        <dbReference type="ARBA" id="ARBA00023110"/>
    </source>
</evidence>
<dbReference type="Pfam" id="PF05698">
    <property type="entry name" value="Trigger_C"/>
    <property type="match status" value="1"/>
</dbReference>
<proteinExistence type="predicted"/>
<feature type="non-terminal residue" evidence="4">
    <location>
        <position position="1"/>
    </location>
</feature>
<gene>
    <name evidence="4" type="ORF">OBE_06816</name>
</gene>
<dbReference type="InterPro" id="IPR046357">
    <property type="entry name" value="PPIase_dom_sf"/>
</dbReference>
<dbReference type="SUPFAM" id="SSF54534">
    <property type="entry name" value="FKBP-like"/>
    <property type="match status" value="1"/>
</dbReference>
<evidence type="ECO:0000256" key="2">
    <source>
        <dbReference type="ARBA" id="ARBA00023235"/>
    </source>
</evidence>
<comment type="caution">
    <text evidence="4">The sequence shown here is derived from an EMBL/GenBank/DDBJ whole genome shotgun (WGS) entry which is preliminary data.</text>
</comment>
<dbReference type="EMBL" id="AJWZ01004698">
    <property type="protein sequence ID" value="EKC64699.1"/>
    <property type="molecule type" value="Genomic_DNA"/>
</dbReference>
<dbReference type="Gene3D" id="3.10.50.40">
    <property type="match status" value="1"/>
</dbReference>
<protein>
    <submittedName>
        <fullName evidence="4">Trigger factor</fullName>
    </submittedName>
</protein>
<dbReference type="GO" id="GO:0006457">
    <property type="term" value="P:protein folding"/>
    <property type="evidence" value="ECO:0007669"/>
    <property type="project" value="InterPro"/>
</dbReference>
<sequence length="280" mass="31137">GKKVTFEGGTASDQEIDLGNNSSGYIDGFTKALEGQHKVGDKFTKKLKFPDTYKNNTKIDGKEVKLAGKTVWFTFTIKSISTKSVPKLTDKFVKEKFGAYGVTDVKSFEKYAREQMRTSNIMNKVWSNFVASCEVVSYSSTEKESLKKVADANYESQLQSQYGVDLDSYLEAASMSKEDWDNNIMSQVESSLKTKMVYQALAKKADLVPSDSDYNKEAETLAQQNSLSVKELESTYGKKEVEYAVITQRVQKYIAENVTVKEGSEPTTAAETTEAATTAK</sequence>
<keyword evidence="2" id="KW-0413">Isomerase</keyword>
<feature type="domain" description="Trigger factor C-terminal" evidence="3">
    <location>
        <begin position="154"/>
        <end position="248"/>
    </location>
</feature>
<organism evidence="4">
    <name type="scientific">human gut metagenome</name>
    <dbReference type="NCBI Taxonomy" id="408170"/>
    <lineage>
        <taxon>unclassified sequences</taxon>
        <taxon>metagenomes</taxon>
        <taxon>organismal metagenomes</taxon>
    </lineage>
</organism>
<dbReference type="InterPro" id="IPR008880">
    <property type="entry name" value="Trigger_fac_C"/>
</dbReference>
<name>K1TB60_9ZZZZ</name>